<dbReference type="AlphaFoldDB" id="A0A4Q7NF88"/>
<comment type="caution">
    <text evidence="3">The sequence shown here is derived from an EMBL/GenBank/DDBJ whole genome shotgun (WGS) entry which is preliminary data.</text>
</comment>
<dbReference type="NCBIfam" id="NF006002">
    <property type="entry name" value="PRK08132.1"/>
    <property type="match status" value="1"/>
</dbReference>
<protein>
    <submittedName>
        <fullName evidence="3">3-(3-hydroxy-phenyl)propionate hydroxylase</fullName>
    </submittedName>
</protein>
<dbReference type="OrthoDB" id="3443359at2"/>
<feature type="domain" description="FAD-binding" evidence="2">
    <location>
        <begin position="32"/>
        <end position="372"/>
    </location>
</feature>
<evidence type="ECO:0000313" key="4">
    <source>
        <dbReference type="Proteomes" id="UP000292445"/>
    </source>
</evidence>
<keyword evidence="1" id="KW-0560">Oxidoreductase</keyword>
<dbReference type="PRINTS" id="PR00420">
    <property type="entry name" value="RNGMNOXGNASE"/>
</dbReference>
<dbReference type="GO" id="GO:0071949">
    <property type="term" value="F:FAD binding"/>
    <property type="evidence" value="ECO:0007669"/>
    <property type="project" value="InterPro"/>
</dbReference>
<name>A0A4Q7NF88_9BURK</name>
<dbReference type="GO" id="GO:0016491">
    <property type="term" value="F:oxidoreductase activity"/>
    <property type="evidence" value="ECO:0007669"/>
    <property type="project" value="UniProtKB-KW"/>
</dbReference>
<dbReference type="EMBL" id="SGXC01000002">
    <property type="protein sequence ID" value="RZS81337.1"/>
    <property type="molecule type" value="Genomic_DNA"/>
</dbReference>
<dbReference type="Pfam" id="PF01494">
    <property type="entry name" value="FAD_binding_3"/>
    <property type="match status" value="1"/>
</dbReference>
<accession>A0A4Q7NF88</accession>
<dbReference type="PANTHER" id="PTHR43476">
    <property type="entry name" value="3-(3-HYDROXY-PHENYL)PROPIONATE/3-HYDROXYCINNAMIC ACID HYDROXYLASE"/>
    <property type="match status" value="1"/>
</dbReference>
<proteinExistence type="predicted"/>
<dbReference type="InterPro" id="IPR050631">
    <property type="entry name" value="PheA/TfdB_FAD_monoxygenase"/>
</dbReference>
<dbReference type="Gene3D" id="3.40.30.120">
    <property type="match status" value="1"/>
</dbReference>
<evidence type="ECO:0000259" key="2">
    <source>
        <dbReference type="Pfam" id="PF01494"/>
    </source>
</evidence>
<dbReference type="SUPFAM" id="SSF51905">
    <property type="entry name" value="FAD/NAD(P)-binding domain"/>
    <property type="match status" value="1"/>
</dbReference>
<keyword evidence="4" id="KW-1185">Reference proteome</keyword>
<dbReference type="PANTHER" id="PTHR43476:SF5">
    <property type="entry name" value="FAD-DEPENDENT MONOOXYGENASE"/>
    <property type="match status" value="1"/>
</dbReference>
<evidence type="ECO:0000313" key="3">
    <source>
        <dbReference type="EMBL" id="RZS81337.1"/>
    </source>
</evidence>
<dbReference type="Proteomes" id="UP000292445">
    <property type="component" value="Unassembled WGS sequence"/>
</dbReference>
<dbReference type="RefSeq" id="WP_130359050.1">
    <property type="nucleotide sequence ID" value="NZ_SGXC01000002.1"/>
</dbReference>
<gene>
    <name evidence="3" type="ORF">EV675_3960</name>
</gene>
<dbReference type="Gene3D" id="3.30.70.2450">
    <property type="match status" value="1"/>
</dbReference>
<dbReference type="Gene3D" id="3.50.50.60">
    <property type="entry name" value="FAD/NAD(P)-binding domain"/>
    <property type="match status" value="1"/>
</dbReference>
<evidence type="ECO:0000256" key="1">
    <source>
        <dbReference type="ARBA" id="ARBA00023002"/>
    </source>
</evidence>
<dbReference type="InterPro" id="IPR036188">
    <property type="entry name" value="FAD/NAD-bd_sf"/>
</dbReference>
<organism evidence="3 4">
    <name type="scientific">Pigmentiphaga kullae</name>
    <dbReference type="NCBI Taxonomy" id="151784"/>
    <lineage>
        <taxon>Bacteria</taxon>
        <taxon>Pseudomonadati</taxon>
        <taxon>Pseudomonadota</taxon>
        <taxon>Betaproteobacteria</taxon>
        <taxon>Burkholderiales</taxon>
        <taxon>Alcaligenaceae</taxon>
        <taxon>Pigmentiphaga</taxon>
    </lineage>
</organism>
<sequence>MSARLDRIGPFIYQRHAPRLPALRDGAEARHAVLIAGGGPVGLALALGLARHGVRSVVIEADDSVCEGSRAACISRRSLEILERLGAVDAFLRKGLAWTTGRSYYGRNEVLCFSMPHDETQKFPPMVNLEQYYIEQYLLDAIEARNASDPGCVDVRWASRVTGLRQDADGVRVEIENALGAYEARADWLVACDGGQSFVRGELGLSMAGTGYDGRYVIIDIELPSRAPTERRAWFDPPWWRGSTILMHRQPDDIWRIDYQARPGEDAQEALQPARVREFVQRHLDAIGEGHLPWKPVWTSIYRAGAMTIGGYRHGRILFAGNAAHAMPIFGVRGLNSGFDDADNLAWKLAYAIKGQSGQALLDSYSDERLAAFHINAASAMRSTEFMSPPSRGFDLMREACLSLAERHPGIARLINPRQTHAITYAESPLSSPDEDTVEGPALGAPLLDVLPGEGLRHLSTVVNAGAGGRFTLLLFDEDGESSGRMRAAFDGQELPLRVLRVASRAGEAAGDTLADPDHRVRAAYGGGRGAAWLLRPDGHVAARWRRAEPAAVLRALRRACGLAAQD</sequence>
<dbReference type="InterPro" id="IPR002938">
    <property type="entry name" value="FAD-bd"/>
</dbReference>
<reference evidence="3 4" key="1">
    <citation type="submission" date="2019-02" db="EMBL/GenBank/DDBJ databases">
        <title>Genomic Encyclopedia of Type Strains, Phase IV (KMG-IV): sequencing the most valuable type-strain genomes for metagenomic binning, comparative biology and taxonomic classification.</title>
        <authorList>
            <person name="Goeker M."/>
        </authorList>
    </citation>
    <scope>NUCLEOTIDE SEQUENCE [LARGE SCALE GENOMIC DNA]</scope>
    <source>
        <strain evidence="3 4">K24</strain>
    </source>
</reference>